<dbReference type="Proteomes" id="UP000683291">
    <property type="component" value="Chromosome 1"/>
</dbReference>
<dbReference type="KEGG" id="sual:KDD17_10155"/>
<gene>
    <name evidence="2" type="ORF">KDD17_10155</name>
</gene>
<name>A0A975JBG3_9RHOB</name>
<dbReference type="GO" id="GO:0016747">
    <property type="term" value="F:acyltransferase activity, transferring groups other than amino-acyl groups"/>
    <property type="evidence" value="ECO:0007669"/>
    <property type="project" value="InterPro"/>
</dbReference>
<dbReference type="PROSITE" id="PS51186">
    <property type="entry name" value="GNAT"/>
    <property type="match status" value="1"/>
</dbReference>
<protein>
    <submittedName>
        <fullName evidence="2">GNAT family N-acetyltransferase</fullName>
    </submittedName>
</protein>
<reference evidence="2" key="1">
    <citation type="submission" date="2021-04" db="EMBL/GenBank/DDBJ databases">
        <title>Complete genome sequence for Sulfitobacter sp. strain JK7-1.</title>
        <authorList>
            <person name="Park S.-J."/>
        </authorList>
    </citation>
    <scope>NUCLEOTIDE SEQUENCE</scope>
    <source>
        <strain evidence="2">JK7-1</strain>
    </source>
</reference>
<dbReference type="CDD" id="cd04301">
    <property type="entry name" value="NAT_SF"/>
    <property type="match status" value="1"/>
</dbReference>
<dbReference type="AlphaFoldDB" id="A0A975JBG3"/>
<dbReference type="Pfam" id="PF13508">
    <property type="entry name" value="Acetyltransf_7"/>
    <property type="match status" value="1"/>
</dbReference>
<feature type="domain" description="N-acetyltransferase" evidence="1">
    <location>
        <begin position="4"/>
        <end position="147"/>
    </location>
</feature>
<dbReference type="RefSeq" id="WP_212703558.1">
    <property type="nucleotide sequence ID" value="NZ_CP073581.1"/>
</dbReference>
<dbReference type="EMBL" id="CP073581">
    <property type="protein sequence ID" value="QUJ75353.1"/>
    <property type="molecule type" value="Genomic_DNA"/>
</dbReference>
<sequence length="149" mass="16281">MTLVGLRAARPLDAGSVGEIMAACNARHEWLPQLYSGAEMIGFAGDMIDAGWVRVAQYEGAVLGFIARNAGEVHGLYLRPQAQGRGIARALMHEAQRDTGALGLWSFVANERATRFYRKAGFVEVTRTDGAANDVGLPDIRYEWQRESA</sequence>
<proteinExistence type="predicted"/>
<dbReference type="Gene3D" id="3.40.630.30">
    <property type="match status" value="1"/>
</dbReference>
<evidence type="ECO:0000259" key="1">
    <source>
        <dbReference type="PROSITE" id="PS51186"/>
    </source>
</evidence>
<organism evidence="2 3">
    <name type="scientific">Sulfitobacter albidus</name>
    <dbReference type="NCBI Taxonomy" id="2829501"/>
    <lineage>
        <taxon>Bacteria</taxon>
        <taxon>Pseudomonadati</taxon>
        <taxon>Pseudomonadota</taxon>
        <taxon>Alphaproteobacteria</taxon>
        <taxon>Rhodobacterales</taxon>
        <taxon>Roseobacteraceae</taxon>
        <taxon>Sulfitobacter</taxon>
    </lineage>
</organism>
<dbReference type="InterPro" id="IPR016181">
    <property type="entry name" value="Acyl_CoA_acyltransferase"/>
</dbReference>
<evidence type="ECO:0000313" key="2">
    <source>
        <dbReference type="EMBL" id="QUJ75353.1"/>
    </source>
</evidence>
<evidence type="ECO:0000313" key="3">
    <source>
        <dbReference type="Proteomes" id="UP000683291"/>
    </source>
</evidence>
<dbReference type="InterPro" id="IPR000182">
    <property type="entry name" value="GNAT_dom"/>
</dbReference>
<keyword evidence="3" id="KW-1185">Reference proteome</keyword>
<accession>A0A975JBG3</accession>
<dbReference type="SUPFAM" id="SSF55729">
    <property type="entry name" value="Acyl-CoA N-acyltransferases (Nat)"/>
    <property type="match status" value="1"/>
</dbReference>